<dbReference type="Pfam" id="PF12112">
    <property type="entry name" value="DUF3579"/>
    <property type="match status" value="1"/>
</dbReference>
<reference evidence="2 3" key="1">
    <citation type="submission" date="2018-12" db="EMBL/GenBank/DDBJ databases">
        <title>The whole draft genome of Aquabacterium sp. SJQ9.</title>
        <authorList>
            <person name="Sun L."/>
            <person name="Gao X."/>
            <person name="Chen W."/>
            <person name="Huang K."/>
        </authorList>
    </citation>
    <scope>NUCLEOTIDE SEQUENCE [LARGE SCALE GENOMIC DNA]</scope>
    <source>
        <strain evidence="2 3">SJQ9</strain>
    </source>
</reference>
<evidence type="ECO:0000313" key="2">
    <source>
        <dbReference type="EMBL" id="RRS05156.1"/>
    </source>
</evidence>
<protein>
    <submittedName>
        <fullName evidence="2">DUF3579 domain-containing protein</fullName>
    </submittedName>
</protein>
<evidence type="ECO:0000256" key="1">
    <source>
        <dbReference type="SAM" id="MobiDB-lite"/>
    </source>
</evidence>
<feature type="compositionally biased region" description="Low complexity" evidence="1">
    <location>
        <begin position="33"/>
        <end position="44"/>
    </location>
</feature>
<gene>
    <name evidence="2" type="ORF">EIP75_06200</name>
</gene>
<dbReference type="OrthoDB" id="9814727at2"/>
<name>A0A3R8TUP9_9BURK</name>
<organism evidence="2 3">
    <name type="scientific">Aquabacterium soli</name>
    <dbReference type="NCBI Taxonomy" id="2493092"/>
    <lineage>
        <taxon>Bacteria</taxon>
        <taxon>Pseudomonadati</taxon>
        <taxon>Pseudomonadota</taxon>
        <taxon>Betaproteobacteria</taxon>
        <taxon>Burkholderiales</taxon>
        <taxon>Aquabacterium</taxon>
    </lineage>
</organism>
<keyword evidence="3" id="KW-1185">Reference proteome</keyword>
<evidence type="ECO:0000313" key="3">
    <source>
        <dbReference type="Proteomes" id="UP000269265"/>
    </source>
</evidence>
<dbReference type="InterPro" id="IPR021969">
    <property type="entry name" value="DUF3579"/>
</dbReference>
<accession>A0A3R8TUP9</accession>
<dbReference type="AlphaFoldDB" id="A0A3R8TUP9"/>
<comment type="caution">
    <text evidence="2">The sequence shown here is derived from an EMBL/GenBank/DDBJ whole genome shotgun (WGS) entry which is preliminary data.</text>
</comment>
<dbReference type="Gene3D" id="3.30.70.2340">
    <property type="entry name" value="Uncharacterised protein PF12112 family, DUF3579"/>
    <property type="match status" value="1"/>
</dbReference>
<dbReference type="EMBL" id="RSED01000004">
    <property type="protein sequence ID" value="RRS05156.1"/>
    <property type="molecule type" value="Genomic_DNA"/>
</dbReference>
<feature type="region of interest" description="Disordered" evidence="1">
    <location>
        <begin position="1"/>
        <end position="60"/>
    </location>
</feature>
<sequence length="173" mass="18026">METVSDPVSSDPALAQDHPPVPAPSHRGEPTRPAAVPVQPVNAPIEQTVGSSNVSSSVPASSSASTAAAAIAAGKPREVFIQGITSNGRQFRPSDWAERLAGAMSSFRPGGARGGPGAHIGYSPYCFPTTLAGVKCVVVNEALRKLEPMAWDFVMNFAKDNDLQLFDGCILPD</sequence>
<dbReference type="Proteomes" id="UP000269265">
    <property type="component" value="Unassembled WGS sequence"/>
</dbReference>
<feature type="compositionally biased region" description="Low complexity" evidence="1">
    <location>
        <begin position="51"/>
        <end position="60"/>
    </location>
</feature>
<proteinExistence type="predicted"/>